<reference evidence="9 10" key="1">
    <citation type="submission" date="2018-03" db="EMBL/GenBank/DDBJ databases">
        <title>Genomic Encyclopedia of Type Strains, Phase III (KMG-III): the genomes of soil and plant-associated and newly described type strains.</title>
        <authorList>
            <person name="Whitman W."/>
        </authorList>
    </citation>
    <scope>NUCLEOTIDE SEQUENCE [LARGE SCALE GENOMIC DNA]</scope>
    <source>
        <strain evidence="9 10">CGMCC 1.12700</strain>
    </source>
</reference>
<keyword evidence="5 8" id="KW-0812">Transmembrane</keyword>
<accession>A0A2P8D1N3</accession>
<dbReference type="OrthoDB" id="106838at2"/>
<comment type="similarity">
    <text evidence="2">Belongs to the autoinducer-2 exporter (AI-2E) (TC 2.A.86) family.</text>
</comment>
<evidence type="ECO:0000256" key="3">
    <source>
        <dbReference type="ARBA" id="ARBA00022448"/>
    </source>
</evidence>
<evidence type="ECO:0000256" key="8">
    <source>
        <dbReference type="SAM" id="Phobius"/>
    </source>
</evidence>
<evidence type="ECO:0000256" key="7">
    <source>
        <dbReference type="ARBA" id="ARBA00023136"/>
    </source>
</evidence>
<feature type="transmembrane region" description="Helical" evidence="8">
    <location>
        <begin position="310"/>
        <end position="328"/>
    </location>
</feature>
<comment type="subcellular location">
    <subcellularLocation>
        <location evidence="1">Cell membrane</location>
        <topology evidence="1">Multi-pass membrane protein</topology>
    </subcellularLocation>
</comment>
<evidence type="ECO:0000256" key="6">
    <source>
        <dbReference type="ARBA" id="ARBA00022989"/>
    </source>
</evidence>
<keyword evidence="10" id="KW-1185">Reference proteome</keyword>
<dbReference type="RefSeq" id="WP_106523738.1">
    <property type="nucleotide sequence ID" value="NZ_PYGD01000006.1"/>
</dbReference>
<evidence type="ECO:0000256" key="1">
    <source>
        <dbReference type="ARBA" id="ARBA00004651"/>
    </source>
</evidence>
<evidence type="ECO:0000256" key="5">
    <source>
        <dbReference type="ARBA" id="ARBA00022692"/>
    </source>
</evidence>
<dbReference type="Pfam" id="PF01594">
    <property type="entry name" value="AI-2E_transport"/>
    <property type="match status" value="1"/>
</dbReference>
<name>A0A2P8D1N3_9BACT</name>
<dbReference type="PANTHER" id="PTHR21716">
    <property type="entry name" value="TRANSMEMBRANE PROTEIN"/>
    <property type="match status" value="1"/>
</dbReference>
<protein>
    <submittedName>
        <fullName evidence="9">Putative PurR-regulated permease PerM</fullName>
    </submittedName>
</protein>
<dbReference type="InterPro" id="IPR002549">
    <property type="entry name" value="AI-2E-like"/>
</dbReference>
<keyword evidence="4" id="KW-1003">Cell membrane</keyword>
<evidence type="ECO:0000256" key="2">
    <source>
        <dbReference type="ARBA" id="ARBA00009773"/>
    </source>
</evidence>
<feature type="transmembrane region" description="Helical" evidence="8">
    <location>
        <begin position="245"/>
        <end position="266"/>
    </location>
</feature>
<dbReference type="AlphaFoldDB" id="A0A2P8D1N3"/>
<organism evidence="9 10">
    <name type="scientific">Taibaiella chishuiensis</name>
    <dbReference type="NCBI Taxonomy" id="1434707"/>
    <lineage>
        <taxon>Bacteria</taxon>
        <taxon>Pseudomonadati</taxon>
        <taxon>Bacteroidota</taxon>
        <taxon>Chitinophagia</taxon>
        <taxon>Chitinophagales</taxon>
        <taxon>Chitinophagaceae</taxon>
        <taxon>Taibaiella</taxon>
    </lineage>
</organism>
<feature type="transmembrane region" description="Helical" evidence="8">
    <location>
        <begin position="156"/>
        <end position="181"/>
    </location>
</feature>
<evidence type="ECO:0000313" key="9">
    <source>
        <dbReference type="EMBL" id="PSK91134.1"/>
    </source>
</evidence>
<feature type="transmembrane region" description="Helical" evidence="8">
    <location>
        <begin position="217"/>
        <end position="238"/>
    </location>
</feature>
<comment type="caution">
    <text evidence="9">The sequence shown here is derived from an EMBL/GenBank/DDBJ whole genome shotgun (WGS) entry which is preliminary data.</text>
</comment>
<proteinExistence type="inferred from homology"/>
<dbReference type="PANTHER" id="PTHR21716:SF67">
    <property type="entry name" value="TRANSPORT PROTEIN YDIK-RELATED"/>
    <property type="match status" value="1"/>
</dbReference>
<gene>
    <name evidence="9" type="ORF">B0I18_106145</name>
</gene>
<dbReference type="EMBL" id="PYGD01000006">
    <property type="protein sequence ID" value="PSK91134.1"/>
    <property type="molecule type" value="Genomic_DNA"/>
</dbReference>
<dbReference type="GO" id="GO:0005886">
    <property type="term" value="C:plasma membrane"/>
    <property type="evidence" value="ECO:0007669"/>
    <property type="project" value="UniProtKB-SubCell"/>
</dbReference>
<evidence type="ECO:0000313" key="10">
    <source>
        <dbReference type="Proteomes" id="UP000240572"/>
    </source>
</evidence>
<sequence length="369" mass="39849">MPVGQRSPRSTIETVLVLLALLALLFALYNVLKVFFGVFTFALIFYVSMDQPYNWLARKLGGRRRLAATLYAIVLIVVAALPFVYAIAALGRHIKDVLQLAEEVRLHGLPDLPDNITGMPYAGPTFSEFWKHLQENPREALTGYEHQLRVVLHHMLTGSAGVIGAAVQIILGIITSAFLLAGGEKAMQPVKATLEHLLGKRDGLSLMAATGHAIKGVSIGVMGTAFVATIISWIGFVIAGLHFKILLAALVFFLVLIQVGPFIVWAPLVLWSASQGHAGMAVFLAIYGAAVLVIDAVLKPVLIAKSGGKLPFLVLFIGVIGGISAWGFTGMFKGAIILAVFYTLFTSWLEQKQRFRRSGTITGMPADES</sequence>
<feature type="transmembrane region" description="Helical" evidence="8">
    <location>
        <begin position="278"/>
        <end position="298"/>
    </location>
</feature>
<keyword evidence="3" id="KW-0813">Transport</keyword>
<dbReference type="Proteomes" id="UP000240572">
    <property type="component" value="Unassembled WGS sequence"/>
</dbReference>
<feature type="transmembrane region" description="Helical" evidence="8">
    <location>
        <begin position="15"/>
        <end position="48"/>
    </location>
</feature>
<evidence type="ECO:0000256" key="4">
    <source>
        <dbReference type="ARBA" id="ARBA00022475"/>
    </source>
</evidence>
<keyword evidence="6 8" id="KW-1133">Transmembrane helix</keyword>
<feature type="transmembrane region" description="Helical" evidence="8">
    <location>
        <begin position="68"/>
        <end position="90"/>
    </location>
</feature>
<keyword evidence="7 8" id="KW-0472">Membrane</keyword>